<name>A0AAW9RKS3_9HYPH</name>
<evidence type="ECO:0000259" key="19">
    <source>
        <dbReference type="PROSITE" id="PS50253"/>
    </source>
</evidence>
<evidence type="ECO:0000256" key="2">
    <source>
        <dbReference type="ARBA" id="ARBA00010581"/>
    </source>
</evidence>
<feature type="transmembrane region" description="Helical" evidence="18">
    <location>
        <begin position="99"/>
        <end position="116"/>
    </location>
</feature>
<dbReference type="GO" id="GO:0004129">
    <property type="term" value="F:cytochrome-c oxidase activity"/>
    <property type="evidence" value="ECO:0007669"/>
    <property type="project" value="InterPro"/>
</dbReference>
<dbReference type="PANTHER" id="PTHR11403">
    <property type="entry name" value="CYTOCHROME C OXIDASE SUBUNIT III"/>
    <property type="match status" value="1"/>
</dbReference>
<organism evidence="20 21">
    <name type="scientific">Microbaculum marinum</name>
    <dbReference type="NCBI Taxonomy" id="1764581"/>
    <lineage>
        <taxon>Bacteria</taxon>
        <taxon>Pseudomonadati</taxon>
        <taxon>Pseudomonadota</taxon>
        <taxon>Alphaproteobacteria</taxon>
        <taxon>Hyphomicrobiales</taxon>
        <taxon>Tepidamorphaceae</taxon>
        <taxon>Microbaculum</taxon>
    </lineage>
</organism>
<dbReference type="PANTHER" id="PTHR11403:SF2">
    <property type="entry name" value="CYTOCHROME BO(3) UBIQUINOL OXIDASE SUBUNIT 3"/>
    <property type="match status" value="1"/>
</dbReference>
<evidence type="ECO:0000256" key="15">
    <source>
        <dbReference type="ARBA" id="ARBA00032189"/>
    </source>
</evidence>
<dbReference type="Proteomes" id="UP001378188">
    <property type="component" value="Unassembled WGS sequence"/>
</dbReference>
<evidence type="ECO:0000256" key="1">
    <source>
        <dbReference type="ARBA" id="ARBA00004651"/>
    </source>
</evidence>
<evidence type="ECO:0000256" key="9">
    <source>
        <dbReference type="ARBA" id="ARBA00022989"/>
    </source>
</evidence>
<dbReference type="PROSITE" id="PS50253">
    <property type="entry name" value="COX3"/>
    <property type="match status" value="1"/>
</dbReference>
<dbReference type="GO" id="GO:0009486">
    <property type="term" value="F:cytochrome bo3 ubiquinol oxidase activity"/>
    <property type="evidence" value="ECO:0007669"/>
    <property type="project" value="InterPro"/>
</dbReference>
<evidence type="ECO:0000256" key="11">
    <source>
        <dbReference type="ARBA" id="ARBA00023136"/>
    </source>
</evidence>
<evidence type="ECO:0000256" key="18">
    <source>
        <dbReference type="SAM" id="Phobius"/>
    </source>
</evidence>
<dbReference type="GO" id="GO:0005886">
    <property type="term" value="C:plasma membrane"/>
    <property type="evidence" value="ECO:0007669"/>
    <property type="project" value="UniProtKB-SubCell"/>
</dbReference>
<dbReference type="CDD" id="cd02863">
    <property type="entry name" value="Ubiquinol_oxidase_III"/>
    <property type="match status" value="1"/>
</dbReference>
<dbReference type="GO" id="GO:0019646">
    <property type="term" value="P:aerobic electron transport chain"/>
    <property type="evidence" value="ECO:0007669"/>
    <property type="project" value="InterPro"/>
</dbReference>
<dbReference type="InterPro" id="IPR033946">
    <property type="entry name" value="Ubiquinol_oxase_su3_dom"/>
</dbReference>
<evidence type="ECO:0000256" key="8">
    <source>
        <dbReference type="ARBA" id="ARBA00022982"/>
    </source>
</evidence>
<dbReference type="Gene3D" id="1.20.120.80">
    <property type="entry name" value="Cytochrome c oxidase, subunit III, four-helix bundle"/>
    <property type="match status" value="1"/>
</dbReference>
<evidence type="ECO:0000256" key="12">
    <source>
        <dbReference type="ARBA" id="ARBA00025694"/>
    </source>
</evidence>
<dbReference type="InterPro" id="IPR035973">
    <property type="entry name" value="Cyt_c_oxidase_su3-like_sf"/>
</dbReference>
<evidence type="ECO:0000256" key="17">
    <source>
        <dbReference type="RuleBase" id="RU003376"/>
    </source>
</evidence>
<feature type="transmembrane region" description="Helical" evidence="18">
    <location>
        <begin position="70"/>
        <end position="92"/>
    </location>
</feature>
<dbReference type="Pfam" id="PF00510">
    <property type="entry name" value="COX3"/>
    <property type="match status" value="1"/>
</dbReference>
<keyword evidence="8" id="KW-0249">Electron transport</keyword>
<comment type="similarity">
    <text evidence="2 17">Belongs to the cytochrome c oxidase subunit 3 family.</text>
</comment>
<keyword evidence="21" id="KW-1185">Reference proteome</keyword>
<evidence type="ECO:0000256" key="10">
    <source>
        <dbReference type="ARBA" id="ARBA00023002"/>
    </source>
</evidence>
<evidence type="ECO:0000256" key="4">
    <source>
        <dbReference type="ARBA" id="ARBA00014687"/>
    </source>
</evidence>
<dbReference type="InterPro" id="IPR000298">
    <property type="entry name" value="Cyt_c_oxidase-like_su3"/>
</dbReference>
<evidence type="ECO:0000256" key="5">
    <source>
        <dbReference type="ARBA" id="ARBA00022448"/>
    </source>
</evidence>
<comment type="subunit">
    <text evidence="3">Heterooctamer of two A chains, two B chains, two C chains and two D chains.</text>
</comment>
<accession>A0AAW9RKS3</accession>
<dbReference type="EMBL" id="JAZHOF010000005">
    <property type="protein sequence ID" value="MEJ8572545.1"/>
    <property type="molecule type" value="Genomic_DNA"/>
</dbReference>
<keyword evidence="5" id="KW-0813">Transport</keyword>
<dbReference type="AlphaFoldDB" id="A0AAW9RKS3"/>
<dbReference type="InterPro" id="IPR014206">
    <property type="entry name" value="Cyt_c_ubiqinol_oxidase_su3"/>
</dbReference>
<dbReference type="RefSeq" id="WP_340330243.1">
    <property type="nucleotide sequence ID" value="NZ_JAZHOF010000005.1"/>
</dbReference>
<keyword evidence="7 17" id="KW-0812">Transmembrane</keyword>
<feature type="transmembrane region" description="Helical" evidence="18">
    <location>
        <begin position="178"/>
        <end position="201"/>
    </location>
</feature>
<evidence type="ECO:0000256" key="13">
    <source>
        <dbReference type="ARBA" id="ARBA00030072"/>
    </source>
</evidence>
<evidence type="ECO:0000256" key="7">
    <source>
        <dbReference type="ARBA" id="ARBA00022692"/>
    </source>
</evidence>
<evidence type="ECO:0000313" key="20">
    <source>
        <dbReference type="EMBL" id="MEJ8572545.1"/>
    </source>
</evidence>
<evidence type="ECO:0000256" key="16">
    <source>
        <dbReference type="ARBA" id="ARBA00032717"/>
    </source>
</evidence>
<comment type="caution">
    <text evidence="20">The sequence shown here is derived from an EMBL/GenBank/DDBJ whole genome shotgun (WGS) entry which is preliminary data.</text>
</comment>
<dbReference type="NCBIfam" id="TIGR02842">
    <property type="entry name" value="CyoC"/>
    <property type="match status" value="1"/>
</dbReference>
<gene>
    <name evidence="20" type="primary">cyoC</name>
    <name evidence="20" type="ORF">V3328_13730</name>
</gene>
<feature type="transmembrane region" description="Helical" evidence="18">
    <location>
        <begin position="136"/>
        <end position="166"/>
    </location>
</feature>
<evidence type="ECO:0000256" key="14">
    <source>
        <dbReference type="ARBA" id="ARBA00031884"/>
    </source>
</evidence>
<dbReference type="SUPFAM" id="SSF81452">
    <property type="entry name" value="Cytochrome c oxidase subunit III-like"/>
    <property type="match status" value="1"/>
</dbReference>
<proteinExistence type="inferred from homology"/>
<feature type="transmembrane region" description="Helical" evidence="18">
    <location>
        <begin position="30"/>
        <end position="50"/>
    </location>
</feature>
<keyword evidence="6" id="KW-1003">Cell membrane</keyword>
<comment type="function">
    <text evidence="12">Cytochrome bo(3) ubiquinol terminal oxidase is the component of the aerobic respiratory chain of E.coli that predominates when cells are grown at high aeration. Has proton pump activity across the membrane in addition to electron transfer, pumping 2 protons/electron.</text>
</comment>
<keyword evidence="10" id="KW-0560">Oxidoreductase</keyword>
<comment type="subcellular location">
    <subcellularLocation>
        <location evidence="1 17">Cell membrane</location>
        <topology evidence="1 17">Multi-pass membrane protein</topology>
    </subcellularLocation>
</comment>
<dbReference type="InterPro" id="IPR013833">
    <property type="entry name" value="Cyt_c_oxidase_su3_a-hlx"/>
</dbReference>
<evidence type="ECO:0000256" key="3">
    <source>
        <dbReference type="ARBA" id="ARBA00011700"/>
    </source>
</evidence>
<evidence type="ECO:0000313" key="21">
    <source>
        <dbReference type="Proteomes" id="UP001378188"/>
    </source>
</evidence>
<keyword evidence="11 18" id="KW-0472">Membrane</keyword>
<feature type="domain" description="Heme-copper oxidase subunit III family profile" evidence="19">
    <location>
        <begin position="28"/>
        <end position="204"/>
    </location>
</feature>
<keyword evidence="9 18" id="KW-1133">Transmembrane helix</keyword>
<dbReference type="FunFam" id="1.20.120.80:FF:000001">
    <property type="entry name" value="Cytochrome (Ubi)quinol oxidase subunit III"/>
    <property type="match status" value="1"/>
</dbReference>
<evidence type="ECO:0000256" key="6">
    <source>
        <dbReference type="ARBA" id="ARBA00022475"/>
    </source>
</evidence>
<dbReference type="InterPro" id="IPR024791">
    <property type="entry name" value="Cyt_c/ubiquinol_Oxase_su3"/>
</dbReference>
<protein>
    <recommendedName>
        <fullName evidence="4">Cytochrome bo(3) ubiquinol oxidase subunit 3</fullName>
    </recommendedName>
    <alternativeName>
        <fullName evidence="15">Cytochrome o ubiquinol oxidase subunit 3</fullName>
    </alternativeName>
    <alternativeName>
        <fullName evidence="13">Oxidase bo(3) subunit 3</fullName>
    </alternativeName>
    <alternativeName>
        <fullName evidence="16">Ubiquinol oxidase polypeptide III</fullName>
    </alternativeName>
    <alternativeName>
        <fullName evidence="14">Ubiquinol oxidase subunit 3</fullName>
    </alternativeName>
</protein>
<sequence>MTAESVVPGRPLSASKTPEIDPLQERDFGFWLYLMSDAIIFALLFATYVVMTRGTDGGPTGQDVYDLTRASAETALLLTSTLTFGMASVAVASGNRNGVIVWLLVTAVLGLGFLSLEISEFVGMISEGAGPDRSGFLSAFFALVGTHGLHVTGGIVWIAVMIVQLLVKDLTPSVRSRLFRLGLFWHFLDIVWIGIFSVVYLPGIL</sequence>
<reference evidence="20 21" key="1">
    <citation type="submission" date="2024-02" db="EMBL/GenBank/DDBJ databases">
        <title>Genome analysis and characterization of Microbaculum marinisediminis sp. nov., isolated from marine sediment.</title>
        <authorList>
            <person name="Du Z.-J."/>
            <person name="Ye Y.-Q."/>
            <person name="Zhang Z.-R."/>
            <person name="Yuan S.-M."/>
            <person name="Zhang X.-Y."/>
        </authorList>
    </citation>
    <scope>NUCLEOTIDE SEQUENCE [LARGE SCALE GENOMIC DNA]</scope>
    <source>
        <strain evidence="20 21">SDUM1044001</strain>
    </source>
</reference>